<dbReference type="InterPro" id="IPR017941">
    <property type="entry name" value="Rieske_2Fe-2S"/>
</dbReference>
<dbReference type="PANTHER" id="PTHR13847">
    <property type="entry name" value="SARCOSINE DEHYDROGENASE-RELATED"/>
    <property type="match status" value="1"/>
</dbReference>
<evidence type="ECO:0000313" key="6">
    <source>
        <dbReference type="EMBL" id="CQD16641.1"/>
    </source>
</evidence>
<dbReference type="InterPro" id="IPR006076">
    <property type="entry name" value="FAD-dep_OxRdtase"/>
</dbReference>
<dbReference type="PANTHER" id="PTHR13847:SF274">
    <property type="entry name" value="RIESKE 2FE-2S IRON-SULFUR PROTEIN YHFW-RELATED"/>
    <property type="match status" value="1"/>
</dbReference>
<keyword evidence="1" id="KW-0001">2Fe-2S</keyword>
<feature type="domain" description="Rieske" evidence="5">
    <location>
        <begin position="468"/>
        <end position="522"/>
    </location>
</feature>
<dbReference type="Pfam" id="PF00355">
    <property type="entry name" value="Rieske"/>
    <property type="match status" value="1"/>
</dbReference>
<dbReference type="GO" id="GO:0016705">
    <property type="term" value="F:oxidoreductase activity, acting on paired donors, with incorporation or reduction of molecular oxygen"/>
    <property type="evidence" value="ECO:0007669"/>
    <property type="project" value="UniProtKB-ARBA"/>
</dbReference>
<dbReference type="AlphaFoldDB" id="A0A0U1DIR4"/>
<dbReference type="InterPro" id="IPR036188">
    <property type="entry name" value="FAD/NAD-bd_sf"/>
</dbReference>
<protein>
    <submittedName>
        <fullName evidence="6">FAD dependent oxidoreductase</fullName>
    </submittedName>
</protein>
<dbReference type="Gene3D" id="3.50.50.60">
    <property type="entry name" value="FAD/NAD(P)-binding domain"/>
    <property type="match status" value="1"/>
</dbReference>
<evidence type="ECO:0000256" key="4">
    <source>
        <dbReference type="ARBA" id="ARBA00023014"/>
    </source>
</evidence>
<evidence type="ECO:0000256" key="1">
    <source>
        <dbReference type="ARBA" id="ARBA00022714"/>
    </source>
</evidence>
<keyword evidence="3" id="KW-0408">Iron</keyword>
<proteinExistence type="predicted"/>
<evidence type="ECO:0000259" key="5">
    <source>
        <dbReference type="PROSITE" id="PS51296"/>
    </source>
</evidence>
<gene>
    <name evidence="6" type="ORF">BN000_03533</name>
</gene>
<keyword evidence="4" id="KW-0411">Iron-sulfur</keyword>
<evidence type="ECO:0000313" key="7">
    <source>
        <dbReference type="Proteomes" id="UP000199601"/>
    </source>
</evidence>
<dbReference type="GO" id="GO:0051537">
    <property type="term" value="F:2 iron, 2 sulfur cluster binding"/>
    <property type="evidence" value="ECO:0007669"/>
    <property type="project" value="UniProtKB-KW"/>
</dbReference>
<reference evidence="7" key="1">
    <citation type="submission" date="2015-03" db="EMBL/GenBank/DDBJ databases">
        <authorList>
            <person name="Urmite Genomes"/>
        </authorList>
    </citation>
    <scope>NUCLEOTIDE SEQUENCE [LARGE SCALE GENOMIC DNA]</scope>
    <source>
        <strain evidence="7">CSUR P1344</strain>
    </source>
</reference>
<sequence>MTAATGPRRCFPGPREGISPPVTSLWLDNRAEQPWAASDLDKGPRSADVIVVGAGITGLMTAVLLARAGKDVLVLEARTVGACATGNTTAKISLLQGTHLSKILPRHGRELARAYVEGNREGQDWVVDYCRSHDIAVQREDAYSYAQSAKGVPSARLELKACQAVGLPAVWDDDAGVPFPYHGGVRLPEQAQFDPMPFLDALATELLGRGGRLVEHTRVRRVSTRGDRVTVHANDAARRDVALEAGQLVLATGIPILDRGGYFARVKPSRSYCLAFKVPGDITRPMMISTDSPTRSVRYAPTADGERLIVGGAGHTVGRKKSPSKALEELASWARAHYPGAEQTHFWSAQDYTPIDQLPYVGPILPNTQTIFVATGFNKWGMTNGAAAALALSSRILGGRMDWARAFASWSPHELSGLPTALQANLEVGFDLAKGWITPLLRAGRRSPRADEGGVVGGPPWHLEARCRVDGTEHVVSPVCPHLGGIVNWNDADQAWECPLHGSRFAPDGTLLEGPATRDLTA</sequence>
<accession>A0A0U1DIR4</accession>
<organism evidence="6 7">
    <name type="scientific">Mycobacterium europaeum</name>
    <dbReference type="NCBI Taxonomy" id="761804"/>
    <lineage>
        <taxon>Bacteria</taxon>
        <taxon>Bacillati</taxon>
        <taxon>Actinomycetota</taxon>
        <taxon>Actinomycetes</taxon>
        <taxon>Mycobacteriales</taxon>
        <taxon>Mycobacteriaceae</taxon>
        <taxon>Mycobacterium</taxon>
        <taxon>Mycobacterium simiae complex</taxon>
    </lineage>
</organism>
<dbReference type="EMBL" id="CTEC01000002">
    <property type="protein sequence ID" value="CQD16641.1"/>
    <property type="molecule type" value="Genomic_DNA"/>
</dbReference>
<keyword evidence="7" id="KW-1185">Reference proteome</keyword>
<dbReference type="Pfam" id="PF01266">
    <property type="entry name" value="DAO"/>
    <property type="match status" value="1"/>
</dbReference>
<dbReference type="GO" id="GO:0004497">
    <property type="term" value="F:monooxygenase activity"/>
    <property type="evidence" value="ECO:0007669"/>
    <property type="project" value="UniProtKB-ARBA"/>
</dbReference>
<dbReference type="Proteomes" id="UP000199601">
    <property type="component" value="Unassembled WGS sequence"/>
</dbReference>
<dbReference type="GO" id="GO:0005737">
    <property type="term" value="C:cytoplasm"/>
    <property type="evidence" value="ECO:0007669"/>
    <property type="project" value="TreeGrafter"/>
</dbReference>
<keyword evidence="2" id="KW-0479">Metal-binding</keyword>
<name>A0A0U1DIR4_9MYCO</name>
<dbReference type="Gene3D" id="2.102.10.10">
    <property type="entry name" value="Rieske [2Fe-2S] iron-sulphur domain"/>
    <property type="match status" value="1"/>
</dbReference>
<evidence type="ECO:0000256" key="3">
    <source>
        <dbReference type="ARBA" id="ARBA00023004"/>
    </source>
</evidence>
<dbReference type="PRINTS" id="PR00420">
    <property type="entry name" value="RNGMNOXGNASE"/>
</dbReference>
<dbReference type="PROSITE" id="PS51296">
    <property type="entry name" value="RIESKE"/>
    <property type="match status" value="1"/>
</dbReference>
<dbReference type="GO" id="GO:0046872">
    <property type="term" value="F:metal ion binding"/>
    <property type="evidence" value="ECO:0007669"/>
    <property type="project" value="UniProtKB-KW"/>
</dbReference>
<dbReference type="Gene3D" id="3.30.9.10">
    <property type="entry name" value="D-Amino Acid Oxidase, subunit A, domain 2"/>
    <property type="match status" value="1"/>
</dbReference>
<dbReference type="SUPFAM" id="SSF50022">
    <property type="entry name" value="ISP domain"/>
    <property type="match status" value="1"/>
</dbReference>
<dbReference type="SUPFAM" id="SSF51905">
    <property type="entry name" value="FAD/NAD(P)-binding domain"/>
    <property type="match status" value="1"/>
</dbReference>
<dbReference type="InterPro" id="IPR036922">
    <property type="entry name" value="Rieske_2Fe-2S_sf"/>
</dbReference>
<evidence type="ECO:0000256" key="2">
    <source>
        <dbReference type="ARBA" id="ARBA00022723"/>
    </source>
</evidence>